<dbReference type="AlphaFoldDB" id="A0AAD9PWS9"/>
<reference evidence="3" key="1">
    <citation type="journal article" date="2023" name="G3 (Bethesda)">
        <title>Whole genome assembly and annotation of the endangered Caribbean coral Acropora cervicornis.</title>
        <authorList>
            <person name="Selwyn J.D."/>
            <person name="Vollmer S.V."/>
        </authorList>
    </citation>
    <scope>NUCLEOTIDE SEQUENCE</scope>
    <source>
        <strain evidence="3">K2</strain>
    </source>
</reference>
<evidence type="ECO:0000256" key="1">
    <source>
        <dbReference type="SAM" id="MobiDB-lite"/>
    </source>
</evidence>
<dbReference type="Gene3D" id="3.40.630.10">
    <property type="entry name" value="Zn peptidases"/>
    <property type="match status" value="1"/>
</dbReference>
<keyword evidence="2" id="KW-0472">Membrane</keyword>
<dbReference type="Proteomes" id="UP001249851">
    <property type="component" value="Unassembled WGS sequence"/>
</dbReference>
<dbReference type="GO" id="GO:0042765">
    <property type="term" value="C:GPI-anchor transamidase complex"/>
    <property type="evidence" value="ECO:0007669"/>
    <property type="project" value="InterPro"/>
</dbReference>
<feature type="transmembrane region" description="Helical" evidence="2">
    <location>
        <begin position="431"/>
        <end position="451"/>
    </location>
</feature>
<sequence length="719" mass="78893">MENRISLQSSSTRQICDSSSGDTCIDFLRLLFPGLQSNFLGGLNFKVELVISALSKIVEMGLLSDVDGRKKLVDVLASHCARLCLLSYVAGVVWLCLLSDRSFNGRTYFSENALLPGLVEGEFKNHRFASDFFWKLSTVPEGELSVTASQVIIDKMESIGLHTYHQNFTVHVPLHDMSEPSTITGMNIYGILRAPRIASTEALVISVPYKQGSNKGALALMLSFAEHCRKKSYWAKDIIFLVTDKDQLGMQAWLDAYHGLSNSYISSASLEGHSGSIQAALNLEFTHEKVSSFHVAIEGINGQLPNLDLVNTVFRLCRKERIPAALHTEGYHENLGTRADSVSSLVTMVMMMFYQASGRPTGNHGLFHRYRIEALTMRDSGVPEEHGRGFLTTGGVLEGVVRSLNNLLEPFHQSFFFYLLPESHRYVSIGLYMPPFGCLLLGPAIMAIVLWSSASAGPKSVANIEALQVGEVQGESPENTSDQQQCRGEMRGSGETKTVALDEKIAFLRYPPNIGSIVPLVLGANVAGVLLLFSADLGYKLGQVTGMDPLQSSHITMASCFAALILIFSTGRPSSSSPDEVTQRGHSIKKCGALVLFSVVMGAIAVMNFSFAFFVAMFQVPVYLFVYPSASRSRRIVQAFLLLMVSPPMILVHLLLAFNTITSNRDDDFGTVIASTLASANQAVTSSIREARMLGLWSFAMTCLAVLPNWFMFWCLAWD</sequence>
<dbReference type="PANTHER" id="PTHR13304">
    <property type="entry name" value="GLYCOSYLPHOSPHATIDYLINOSITOL ANCHOR ATTACHMENT 1 PROTEIN"/>
    <property type="match status" value="1"/>
</dbReference>
<dbReference type="GO" id="GO:0016255">
    <property type="term" value="P:attachment of GPI anchor to protein"/>
    <property type="evidence" value="ECO:0007669"/>
    <property type="project" value="TreeGrafter"/>
</dbReference>
<dbReference type="InterPro" id="IPR007246">
    <property type="entry name" value="Gaa1"/>
</dbReference>
<evidence type="ECO:0000256" key="2">
    <source>
        <dbReference type="SAM" id="Phobius"/>
    </source>
</evidence>
<feature type="compositionally biased region" description="Polar residues" evidence="1">
    <location>
        <begin position="476"/>
        <end position="486"/>
    </location>
</feature>
<name>A0AAD9PWS9_ACRCE</name>
<keyword evidence="2" id="KW-0812">Transmembrane</keyword>
<feature type="transmembrane region" description="Helical" evidence="2">
    <location>
        <begin position="636"/>
        <end position="658"/>
    </location>
</feature>
<evidence type="ECO:0000313" key="4">
    <source>
        <dbReference type="Proteomes" id="UP001249851"/>
    </source>
</evidence>
<feature type="transmembrane region" description="Helical" evidence="2">
    <location>
        <begin position="514"/>
        <end position="533"/>
    </location>
</feature>
<feature type="transmembrane region" description="Helical" evidence="2">
    <location>
        <begin position="553"/>
        <end position="571"/>
    </location>
</feature>
<dbReference type="Pfam" id="PF04114">
    <property type="entry name" value="Gaa1"/>
    <property type="match status" value="1"/>
</dbReference>
<organism evidence="3 4">
    <name type="scientific">Acropora cervicornis</name>
    <name type="common">Staghorn coral</name>
    <dbReference type="NCBI Taxonomy" id="6130"/>
    <lineage>
        <taxon>Eukaryota</taxon>
        <taxon>Metazoa</taxon>
        <taxon>Cnidaria</taxon>
        <taxon>Anthozoa</taxon>
        <taxon>Hexacorallia</taxon>
        <taxon>Scleractinia</taxon>
        <taxon>Astrocoeniina</taxon>
        <taxon>Acroporidae</taxon>
        <taxon>Acropora</taxon>
    </lineage>
</organism>
<dbReference type="EMBL" id="JARQWQ010000110">
    <property type="protein sequence ID" value="KAK2550496.1"/>
    <property type="molecule type" value="Genomic_DNA"/>
</dbReference>
<protein>
    <submittedName>
        <fullName evidence="3">Glycosylphosphatidylinositol anchor attachment 1 protein</fullName>
    </submittedName>
</protein>
<keyword evidence="4" id="KW-1185">Reference proteome</keyword>
<feature type="region of interest" description="Disordered" evidence="1">
    <location>
        <begin position="472"/>
        <end position="495"/>
    </location>
</feature>
<comment type="caution">
    <text evidence="3">The sequence shown here is derived from an EMBL/GenBank/DDBJ whole genome shotgun (WGS) entry which is preliminary data.</text>
</comment>
<keyword evidence="2" id="KW-1133">Transmembrane helix</keyword>
<accession>A0AAD9PWS9</accession>
<gene>
    <name evidence="3" type="ORF">P5673_028862</name>
</gene>
<evidence type="ECO:0000313" key="3">
    <source>
        <dbReference type="EMBL" id="KAK2550496.1"/>
    </source>
</evidence>
<dbReference type="PANTHER" id="PTHR13304:SF0">
    <property type="entry name" value="GLYCOSYLPHOSPHATIDYLINOSITOL ANCHOR ATTACHMENT 1 PROTEIN"/>
    <property type="match status" value="1"/>
</dbReference>
<proteinExistence type="predicted"/>
<feature type="transmembrane region" description="Helical" evidence="2">
    <location>
        <begin position="592"/>
        <end position="616"/>
    </location>
</feature>
<reference evidence="3" key="2">
    <citation type="journal article" date="2023" name="Science">
        <title>Genomic signatures of disease resistance in endangered staghorn corals.</title>
        <authorList>
            <person name="Vollmer S.V."/>
            <person name="Selwyn J.D."/>
            <person name="Despard B.A."/>
            <person name="Roesel C.L."/>
        </authorList>
    </citation>
    <scope>NUCLEOTIDE SEQUENCE</scope>
    <source>
        <strain evidence="3">K2</strain>
    </source>
</reference>
<dbReference type="PIRSF" id="PIRSF036762">
    <property type="entry name" value="GAA1"/>
    <property type="match status" value="1"/>
</dbReference>
<feature type="transmembrane region" description="Helical" evidence="2">
    <location>
        <begin position="694"/>
        <end position="713"/>
    </location>
</feature>